<dbReference type="EMBL" id="JAKIKS010000026">
    <property type="protein sequence ID" value="MCL1124556.1"/>
    <property type="molecule type" value="Genomic_DNA"/>
</dbReference>
<proteinExistence type="predicted"/>
<dbReference type="RefSeq" id="WP_248939834.1">
    <property type="nucleotide sequence ID" value="NZ_JAKIKS010000026.1"/>
</dbReference>
<accession>A0ABT0LA45</accession>
<organism evidence="1 2">
    <name type="scientific">Shewanella surugensis</name>
    <dbReference type="NCBI Taxonomy" id="212020"/>
    <lineage>
        <taxon>Bacteria</taxon>
        <taxon>Pseudomonadati</taxon>
        <taxon>Pseudomonadota</taxon>
        <taxon>Gammaproteobacteria</taxon>
        <taxon>Alteromonadales</taxon>
        <taxon>Shewanellaceae</taxon>
        <taxon>Shewanella</taxon>
    </lineage>
</organism>
<evidence type="ECO:0000313" key="1">
    <source>
        <dbReference type="EMBL" id="MCL1124556.1"/>
    </source>
</evidence>
<name>A0ABT0LA45_9GAMM</name>
<reference evidence="1 2" key="1">
    <citation type="submission" date="2022-01" db="EMBL/GenBank/DDBJ databases">
        <title>Whole genome-based taxonomy of the Shewanellaceae.</title>
        <authorList>
            <person name="Martin-Rodriguez A.J."/>
        </authorList>
    </citation>
    <scope>NUCLEOTIDE SEQUENCE [LARGE SCALE GENOMIC DNA]</scope>
    <source>
        <strain evidence="1 2">DSM 17177</strain>
    </source>
</reference>
<keyword evidence="2" id="KW-1185">Reference proteome</keyword>
<sequence>MNELTYFKIAVNCFFYDPDDPDENWEEGYASPMDRPDVKNLYSRFDIVAGEYLYIDKNELKLQIIQAYTCDDAFWISLNQDVQGKEYEDGHGFACIGLEIWDQVYPEVTPYLNYDIEKYHPEMLKLLVKRLIWDLVFTGETLPNYTEPTDGWLPYIEHLKPK</sequence>
<evidence type="ECO:0000313" key="2">
    <source>
        <dbReference type="Proteomes" id="UP001203423"/>
    </source>
</evidence>
<comment type="caution">
    <text evidence="1">The sequence shown here is derived from an EMBL/GenBank/DDBJ whole genome shotgun (WGS) entry which is preliminary data.</text>
</comment>
<gene>
    <name evidence="1" type="ORF">L2764_08720</name>
</gene>
<protein>
    <submittedName>
        <fullName evidence="1">Uncharacterized protein</fullName>
    </submittedName>
</protein>
<dbReference type="Proteomes" id="UP001203423">
    <property type="component" value="Unassembled WGS sequence"/>
</dbReference>